<protein>
    <submittedName>
        <fullName evidence="1">Uncharacterized protein</fullName>
    </submittedName>
</protein>
<gene>
    <name evidence="1" type="ORF">UFOVP81_27</name>
</gene>
<evidence type="ECO:0000313" key="1">
    <source>
        <dbReference type="EMBL" id="CAB4126809.1"/>
    </source>
</evidence>
<proteinExistence type="predicted"/>
<reference evidence="1" key="1">
    <citation type="submission" date="2020-04" db="EMBL/GenBank/DDBJ databases">
        <authorList>
            <person name="Chiriac C."/>
            <person name="Salcher M."/>
            <person name="Ghai R."/>
            <person name="Kavagutti S V."/>
        </authorList>
    </citation>
    <scope>NUCLEOTIDE SEQUENCE</scope>
</reference>
<sequence>MATINQLNAVSNPSQSDLIAIYSTSNGDARKLSMGNLLEWIRTNILNTMTEWTTVRTVPGDGGSYTLPNVSSNIWFIIQPISGLSTFSVTLPYVSYCSNGQEIKFSITQQIASLTVVGNGAVNLYGVPTIIGADDTFCLKFDTDTNSWYRA</sequence>
<organism evidence="1">
    <name type="scientific">uncultured Caudovirales phage</name>
    <dbReference type="NCBI Taxonomy" id="2100421"/>
    <lineage>
        <taxon>Viruses</taxon>
        <taxon>Duplodnaviria</taxon>
        <taxon>Heunggongvirae</taxon>
        <taxon>Uroviricota</taxon>
        <taxon>Caudoviricetes</taxon>
        <taxon>Peduoviridae</taxon>
        <taxon>Maltschvirus</taxon>
        <taxon>Maltschvirus maltsch</taxon>
    </lineage>
</organism>
<accession>A0A6J5L497</accession>
<name>A0A6J5L497_9CAUD</name>
<dbReference type="EMBL" id="LR796199">
    <property type="protein sequence ID" value="CAB4126809.1"/>
    <property type="molecule type" value="Genomic_DNA"/>
</dbReference>